<reference evidence="3 4" key="1">
    <citation type="submission" date="2019-09" db="EMBL/GenBank/DDBJ databases">
        <title>A chromosome-level genome assembly of the Chinese tupelo Nyssa sinensis.</title>
        <authorList>
            <person name="Yang X."/>
            <person name="Kang M."/>
            <person name="Yang Y."/>
            <person name="Xiong H."/>
            <person name="Wang M."/>
            <person name="Zhang Z."/>
            <person name="Wang Z."/>
            <person name="Wu H."/>
            <person name="Ma T."/>
            <person name="Liu J."/>
            <person name="Xi Z."/>
        </authorList>
    </citation>
    <scope>NUCLEOTIDE SEQUENCE [LARGE SCALE GENOMIC DNA]</scope>
    <source>
        <strain evidence="3">J267</strain>
        <tissue evidence="3">Leaf</tissue>
    </source>
</reference>
<gene>
    <name evidence="3" type="ORF">F0562_032784</name>
</gene>
<evidence type="ECO:0000256" key="1">
    <source>
        <dbReference type="SAM" id="Coils"/>
    </source>
</evidence>
<dbReference type="OrthoDB" id="1931230at2759"/>
<evidence type="ECO:0000256" key="2">
    <source>
        <dbReference type="SAM" id="Phobius"/>
    </source>
</evidence>
<dbReference type="AlphaFoldDB" id="A0A5J5AUQ8"/>
<keyword evidence="4" id="KW-1185">Reference proteome</keyword>
<evidence type="ECO:0000313" key="3">
    <source>
        <dbReference type="EMBL" id="KAA8532751.1"/>
    </source>
</evidence>
<sequence length="576" mass="64861">MCSSASPSSLFLPNNIRFLFHRCSVSVPNPSHSILISQRFRDHRSSLCVSVAERNLDTFWFSQERNATDDYGGWALVEAPIQKKKKKGLAPFLLVGIGTSIAALLAAMAYFSLSRRGFRFLFSSPLHALPGMLMPSGPNEVVEGKTLDSDASFGNAVAPLGSLEETVASETNHIKRQEGKLERIIIPVAVDSTQQEALQMLKKLKIIEDDVKADELCTRREYARWLLKASSLLERNPKHRIVPSAALSGSVIAAFNDVSIENPDFWSIQLLAEAGVILSNLSVKNSSSNLDDSKGHDGVKFFPEKFISRQDLISWKARLEYEAMAGINEKISRSNVSFMDTREISSDATPELFMDMLAGDKSILRRVFGWGKRFQPNKPSTKAQAAVALTSGRMTEAIHTKLSRLEAENSMRQNVMEEIRSELLDRGDVQRYWDGKLEEGKTHGCVVERAYVAALNDLEQEKIVQENTQAEHLKKKTTINCQKQLLFSLKEEVNEMSERLACERAKHMEEQHNIQDTASDLQLKQEQLLDAKSILEAETEALRILRSWIEDEARKNKARAKVLEAVGRRWKWDNRA</sequence>
<dbReference type="PANTHER" id="PTHR33740">
    <property type="entry name" value="GPI-ANCHORED ADHESIN-LIKE PROTEIN"/>
    <property type="match status" value="1"/>
</dbReference>
<organism evidence="3 4">
    <name type="scientific">Nyssa sinensis</name>
    <dbReference type="NCBI Taxonomy" id="561372"/>
    <lineage>
        <taxon>Eukaryota</taxon>
        <taxon>Viridiplantae</taxon>
        <taxon>Streptophyta</taxon>
        <taxon>Embryophyta</taxon>
        <taxon>Tracheophyta</taxon>
        <taxon>Spermatophyta</taxon>
        <taxon>Magnoliopsida</taxon>
        <taxon>eudicotyledons</taxon>
        <taxon>Gunneridae</taxon>
        <taxon>Pentapetalae</taxon>
        <taxon>asterids</taxon>
        <taxon>Cornales</taxon>
        <taxon>Nyssaceae</taxon>
        <taxon>Nyssa</taxon>
    </lineage>
</organism>
<proteinExistence type="predicted"/>
<keyword evidence="2" id="KW-0472">Membrane</keyword>
<dbReference type="PANTHER" id="PTHR33740:SF1">
    <property type="entry name" value="SLH DOMAIN PROTEIN"/>
    <property type="match status" value="1"/>
</dbReference>
<accession>A0A5J5AUQ8</accession>
<dbReference type="Proteomes" id="UP000325577">
    <property type="component" value="Linkage Group LG19"/>
</dbReference>
<keyword evidence="1" id="KW-0175">Coiled coil</keyword>
<name>A0A5J5AUQ8_9ASTE</name>
<protein>
    <recommendedName>
        <fullName evidence="5">SLH domain-containing protein</fullName>
    </recommendedName>
</protein>
<evidence type="ECO:0008006" key="5">
    <source>
        <dbReference type="Google" id="ProtNLM"/>
    </source>
</evidence>
<feature type="transmembrane region" description="Helical" evidence="2">
    <location>
        <begin position="92"/>
        <end position="113"/>
    </location>
</feature>
<evidence type="ECO:0000313" key="4">
    <source>
        <dbReference type="Proteomes" id="UP000325577"/>
    </source>
</evidence>
<keyword evidence="2" id="KW-1133">Transmembrane helix</keyword>
<dbReference type="EMBL" id="CM018042">
    <property type="protein sequence ID" value="KAA8532751.1"/>
    <property type="molecule type" value="Genomic_DNA"/>
</dbReference>
<keyword evidence="2" id="KW-0812">Transmembrane</keyword>
<feature type="coiled-coil region" evidence="1">
    <location>
        <begin position="456"/>
        <end position="538"/>
    </location>
</feature>